<feature type="transmembrane region" description="Helical" evidence="6">
    <location>
        <begin position="391"/>
        <end position="411"/>
    </location>
</feature>
<dbReference type="PANTHER" id="PTHR30250">
    <property type="entry name" value="PST FAMILY PREDICTED COLANIC ACID TRANSPORTER"/>
    <property type="match status" value="1"/>
</dbReference>
<keyword evidence="2" id="KW-1003">Cell membrane</keyword>
<feature type="transmembrane region" description="Helical" evidence="6">
    <location>
        <begin position="83"/>
        <end position="105"/>
    </location>
</feature>
<sequence length="496" mass="56624">MVAKKKVLENSFFYIFSSLLVQAMGFFLLPVYTMFLTPDDYGVANLVAGFISVTNVIIAFSLHYSIVRFYADFKEDQEKIKKLYGTIISFICISGSIFFILGFIFKDIIIEIFFEGITFYPIVLIALLSVIFVSTHTIHQSILQGMQKGKKLTKVNLIIFFTVTTLKIVFIVVFKLGIVGFLLAQLIINIAYFVYMIIDLKKNDLFKWTIDGSILKETLKYSIPLMPHNLSTKIASLASRVFINASGTLANVGLYSIGMQFGNLIDVVQVAVNKAFQPWFYEIMKKGDEESKKEIINLSNVLLIFYSLIYMCIGLFSQEAVKLMTNDNYIMAWTVIPILVVGFSIKSIYYFYVNIVMFYKEAARKLFIATIIGSLMDIVLAYILVPRFGMYGSAVAFVLAKVIIVSIIVHLSKLYSDIGYRLIKMLSIITPSLLFMIIGLYFSYTKYLTVFSLVNLAYKIIIFLIYLLFIYLANKKAIDKVYRSGNIQKYLFKTKK</sequence>
<dbReference type="PANTHER" id="PTHR30250:SF11">
    <property type="entry name" value="O-ANTIGEN TRANSPORTER-RELATED"/>
    <property type="match status" value="1"/>
</dbReference>
<reference evidence="7 8" key="1">
    <citation type="submission" date="2021-03" db="EMBL/GenBank/DDBJ databases">
        <title>Genomic Encyclopedia of Type Strains, Phase IV (KMG-IV): sequencing the most valuable type-strain genomes for metagenomic binning, comparative biology and taxonomic classification.</title>
        <authorList>
            <person name="Goeker M."/>
        </authorList>
    </citation>
    <scope>NUCLEOTIDE SEQUENCE [LARGE SCALE GENOMIC DNA]</scope>
    <source>
        <strain evidence="7 8">DSM 24004</strain>
    </source>
</reference>
<evidence type="ECO:0000256" key="6">
    <source>
        <dbReference type="SAM" id="Phobius"/>
    </source>
</evidence>
<feature type="transmembrane region" description="Helical" evidence="6">
    <location>
        <begin position="47"/>
        <end position="71"/>
    </location>
</feature>
<feature type="transmembrane region" description="Helical" evidence="6">
    <location>
        <begin position="12"/>
        <end position="35"/>
    </location>
</feature>
<evidence type="ECO:0000256" key="5">
    <source>
        <dbReference type="ARBA" id="ARBA00023136"/>
    </source>
</evidence>
<dbReference type="EMBL" id="JAGGKS010000001">
    <property type="protein sequence ID" value="MBP1924258.1"/>
    <property type="molecule type" value="Genomic_DNA"/>
</dbReference>
<evidence type="ECO:0000256" key="2">
    <source>
        <dbReference type="ARBA" id="ARBA00022475"/>
    </source>
</evidence>
<feature type="transmembrane region" description="Helical" evidence="6">
    <location>
        <begin position="155"/>
        <end position="174"/>
    </location>
</feature>
<evidence type="ECO:0000313" key="7">
    <source>
        <dbReference type="EMBL" id="MBP1924258.1"/>
    </source>
</evidence>
<comment type="caution">
    <text evidence="7">The sequence shown here is derived from an EMBL/GenBank/DDBJ whole genome shotgun (WGS) entry which is preliminary data.</text>
</comment>
<keyword evidence="3 6" id="KW-0812">Transmembrane</keyword>
<protein>
    <submittedName>
        <fullName evidence="7">O-antigen/teichoic acid export membrane protein</fullName>
    </submittedName>
</protein>
<feature type="transmembrane region" description="Helical" evidence="6">
    <location>
        <begin position="295"/>
        <end position="317"/>
    </location>
</feature>
<keyword evidence="8" id="KW-1185">Reference proteome</keyword>
<keyword evidence="5 6" id="KW-0472">Membrane</keyword>
<feature type="transmembrane region" description="Helical" evidence="6">
    <location>
        <begin position="423"/>
        <end position="444"/>
    </location>
</feature>
<dbReference type="InterPro" id="IPR002797">
    <property type="entry name" value="Polysacc_synth"/>
</dbReference>
<name>A0ABS4G9A3_9FIRM</name>
<gene>
    <name evidence="7" type="ORF">J2Z76_000111</name>
</gene>
<accession>A0ABS4G9A3</accession>
<feature type="transmembrane region" description="Helical" evidence="6">
    <location>
        <begin position="180"/>
        <end position="198"/>
    </location>
</feature>
<keyword evidence="4 6" id="KW-1133">Transmembrane helix</keyword>
<organism evidence="7 8">
    <name type="scientific">Sedimentibacter acidaminivorans</name>
    <dbReference type="NCBI Taxonomy" id="913099"/>
    <lineage>
        <taxon>Bacteria</taxon>
        <taxon>Bacillati</taxon>
        <taxon>Bacillota</taxon>
        <taxon>Tissierellia</taxon>
        <taxon>Sedimentibacter</taxon>
    </lineage>
</organism>
<proteinExistence type="predicted"/>
<dbReference type="InterPro" id="IPR050833">
    <property type="entry name" value="Poly_Biosynth_Transport"/>
</dbReference>
<dbReference type="Pfam" id="PF01943">
    <property type="entry name" value="Polysacc_synt"/>
    <property type="match status" value="1"/>
</dbReference>
<feature type="transmembrane region" description="Helical" evidence="6">
    <location>
        <begin position="329"/>
        <end position="353"/>
    </location>
</feature>
<evidence type="ECO:0000256" key="3">
    <source>
        <dbReference type="ARBA" id="ARBA00022692"/>
    </source>
</evidence>
<dbReference type="RefSeq" id="WP_209510038.1">
    <property type="nucleotide sequence ID" value="NZ_JAGGKS010000001.1"/>
</dbReference>
<feature type="transmembrane region" description="Helical" evidence="6">
    <location>
        <begin position="365"/>
        <end position="385"/>
    </location>
</feature>
<feature type="transmembrane region" description="Helical" evidence="6">
    <location>
        <begin position="456"/>
        <end position="473"/>
    </location>
</feature>
<evidence type="ECO:0000256" key="1">
    <source>
        <dbReference type="ARBA" id="ARBA00004651"/>
    </source>
</evidence>
<evidence type="ECO:0000256" key="4">
    <source>
        <dbReference type="ARBA" id="ARBA00022989"/>
    </source>
</evidence>
<comment type="subcellular location">
    <subcellularLocation>
        <location evidence="1">Cell membrane</location>
        <topology evidence="1">Multi-pass membrane protein</topology>
    </subcellularLocation>
</comment>
<feature type="transmembrane region" description="Helical" evidence="6">
    <location>
        <begin position="117"/>
        <end position="134"/>
    </location>
</feature>
<evidence type="ECO:0000313" key="8">
    <source>
        <dbReference type="Proteomes" id="UP001519342"/>
    </source>
</evidence>
<dbReference type="Proteomes" id="UP001519342">
    <property type="component" value="Unassembled WGS sequence"/>
</dbReference>